<reference evidence="4" key="1">
    <citation type="submission" date="2019-09" db="EMBL/GenBank/DDBJ databases">
        <authorList>
            <person name="Teo W.F.A."/>
            <person name="Duangmal K."/>
        </authorList>
    </citation>
    <scope>NUCLEOTIDE SEQUENCE [LARGE SCALE GENOMIC DNA]</scope>
    <source>
        <strain evidence="4">K81G1</strain>
    </source>
</reference>
<evidence type="ECO:0000313" key="5">
    <source>
        <dbReference type="Proteomes" id="UP000319769"/>
    </source>
</evidence>
<evidence type="ECO:0000259" key="3">
    <source>
        <dbReference type="Pfam" id="PF11887"/>
    </source>
</evidence>
<proteinExistence type="predicted"/>
<accession>A0A5N0UM58</accession>
<feature type="region of interest" description="Disordered" evidence="1">
    <location>
        <begin position="336"/>
        <end position="387"/>
    </location>
</feature>
<dbReference type="GO" id="GO:0051701">
    <property type="term" value="P:biological process involved in interaction with host"/>
    <property type="evidence" value="ECO:0007669"/>
    <property type="project" value="TreeGrafter"/>
</dbReference>
<feature type="domain" description="Mammalian cell entry C-terminal" evidence="3">
    <location>
        <begin position="121"/>
        <end position="336"/>
    </location>
</feature>
<protein>
    <submittedName>
        <fullName evidence="4">MCE family protein</fullName>
    </submittedName>
</protein>
<dbReference type="EMBL" id="VMNW02000105">
    <property type="protein sequence ID" value="KAA9151157.1"/>
    <property type="molecule type" value="Genomic_DNA"/>
</dbReference>
<dbReference type="Pfam" id="PF11887">
    <property type="entry name" value="Mce4_CUP1"/>
    <property type="match status" value="1"/>
</dbReference>
<dbReference type="AlphaFoldDB" id="A0A5N0UM58"/>
<dbReference type="Pfam" id="PF02470">
    <property type="entry name" value="MlaD"/>
    <property type="match status" value="1"/>
</dbReference>
<name>A0A5N0UM58_9PSEU</name>
<gene>
    <name evidence="4" type="ORF">FPZ12_039495</name>
</gene>
<dbReference type="InterPro" id="IPR024516">
    <property type="entry name" value="Mce_C"/>
</dbReference>
<comment type="caution">
    <text evidence="4">The sequence shown here is derived from an EMBL/GenBank/DDBJ whole genome shotgun (WGS) entry which is preliminary data.</text>
</comment>
<dbReference type="InterPro" id="IPR003399">
    <property type="entry name" value="Mce/MlaD"/>
</dbReference>
<dbReference type="Proteomes" id="UP000319769">
    <property type="component" value="Unassembled WGS sequence"/>
</dbReference>
<evidence type="ECO:0000259" key="2">
    <source>
        <dbReference type="Pfam" id="PF02470"/>
    </source>
</evidence>
<dbReference type="GO" id="GO:0005576">
    <property type="term" value="C:extracellular region"/>
    <property type="evidence" value="ECO:0007669"/>
    <property type="project" value="TreeGrafter"/>
</dbReference>
<dbReference type="PANTHER" id="PTHR33371">
    <property type="entry name" value="INTERMEMBRANE PHOSPHOLIPID TRANSPORT SYSTEM BINDING PROTEIN MLAD-RELATED"/>
    <property type="match status" value="1"/>
</dbReference>
<dbReference type="OrthoDB" id="3460188at2"/>
<evidence type="ECO:0000256" key="1">
    <source>
        <dbReference type="SAM" id="MobiDB-lite"/>
    </source>
</evidence>
<dbReference type="InterPro" id="IPR005693">
    <property type="entry name" value="Mce"/>
</dbReference>
<sequence>MTRLRLALAGLLGVAVLLAASVSAIAYRSGVFGAGPELTLVVPASAGPLRPQSPVQYRGIVVGTVSEVEAGTGESKLTLEISGDSLAKIPAAVKARLLPRTLFGDQYVDLVAPDDQLAPGLRAGGTIPHDDSAPTAQLYTTATRLYDLISALHPAELSAALGAVADTLRGKGNQIGDLIDSAHDLAGDTKPLTDQLLKALPGVATLTDQLAASAPDLFATLDNAVALSGTLVAHKEDLRRLLAAGIDTASTTESLLVDNSDRVIRLVRNASPLVGTISSHPGALTSTVDNLGNLLDAVTRAFQHGPWVAIKAPLTLDNPYPYTAADCPRYGDLAGPNCTSQTPAQPRQTPQPQQQTAGGTVGPVGSDTEKNEIDQLIGPQQQAPSSPDLLTVLFGPLLRGATVVSGG</sequence>
<feature type="compositionally biased region" description="Low complexity" evidence="1">
    <location>
        <begin position="341"/>
        <end position="358"/>
    </location>
</feature>
<feature type="domain" description="Mce/MlaD" evidence="2">
    <location>
        <begin position="35"/>
        <end position="112"/>
    </location>
</feature>
<organism evidence="4 5">
    <name type="scientific">Amycolatopsis acidicola</name>
    <dbReference type="NCBI Taxonomy" id="2596893"/>
    <lineage>
        <taxon>Bacteria</taxon>
        <taxon>Bacillati</taxon>
        <taxon>Actinomycetota</taxon>
        <taxon>Actinomycetes</taxon>
        <taxon>Pseudonocardiales</taxon>
        <taxon>Pseudonocardiaceae</taxon>
        <taxon>Amycolatopsis</taxon>
    </lineage>
</organism>
<dbReference type="RefSeq" id="WP_144756089.1">
    <property type="nucleotide sequence ID" value="NZ_VMNW02000105.1"/>
</dbReference>
<dbReference type="PANTHER" id="PTHR33371:SF19">
    <property type="entry name" value="MCE-FAMILY PROTEIN MCE4A"/>
    <property type="match status" value="1"/>
</dbReference>
<keyword evidence="5" id="KW-1185">Reference proteome</keyword>
<evidence type="ECO:0000313" key="4">
    <source>
        <dbReference type="EMBL" id="KAA9151157.1"/>
    </source>
</evidence>
<dbReference type="InterPro" id="IPR052336">
    <property type="entry name" value="MlaD_Phospholipid_Transporter"/>
</dbReference>
<dbReference type="NCBIfam" id="TIGR00996">
    <property type="entry name" value="Mtu_fam_mce"/>
    <property type="match status" value="1"/>
</dbReference>